<dbReference type="Proteomes" id="UP000634476">
    <property type="component" value="Unassembled WGS sequence"/>
</dbReference>
<protein>
    <submittedName>
        <fullName evidence="1">Uncharacterized protein</fullName>
    </submittedName>
</protein>
<evidence type="ECO:0000313" key="1">
    <source>
        <dbReference type="EMBL" id="GIH98093.1"/>
    </source>
</evidence>
<keyword evidence="2" id="KW-1185">Reference proteome</keyword>
<comment type="caution">
    <text evidence="1">The sequence shown here is derived from an EMBL/GenBank/DDBJ whole genome shotgun (WGS) entry which is preliminary data.</text>
</comment>
<reference evidence="1" key="1">
    <citation type="submission" date="2021-01" db="EMBL/GenBank/DDBJ databases">
        <title>Whole genome shotgun sequence of Planobispora takensis NBRC 109077.</title>
        <authorList>
            <person name="Komaki H."/>
            <person name="Tamura T."/>
        </authorList>
    </citation>
    <scope>NUCLEOTIDE SEQUENCE</scope>
    <source>
        <strain evidence="1">NBRC 109077</strain>
    </source>
</reference>
<evidence type="ECO:0000313" key="2">
    <source>
        <dbReference type="Proteomes" id="UP000634476"/>
    </source>
</evidence>
<dbReference type="EMBL" id="BOOK01000001">
    <property type="protein sequence ID" value="GIH98093.1"/>
    <property type="molecule type" value="Genomic_DNA"/>
</dbReference>
<sequence>MATLVLLDTRIFAGAADLTGYGNRVELTAEVEEKATTPFGNGGWRTVLGGLFSTAVSAAGQWEASSVDLHAWADLTGLSPKPWTFCPEGADVNDLAWFTSALRTSYTLGDAVGEVAPWDASATGSAPLLRGRVAHPPGTARTASGSGTAVQLGGLSSAQRLYAALHVLSVAGTGSPSITVRVESDDSAGFASPTTRATSSAATASAGRGQFVSVAGPVTDSWWRVAWTVSGTSPSFLFLAALGVA</sequence>
<proteinExistence type="predicted"/>
<dbReference type="AlphaFoldDB" id="A0A8J3SP93"/>
<dbReference type="RefSeq" id="WP_203872596.1">
    <property type="nucleotide sequence ID" value="NZ_BOOK01000001.1"/>
</dbReference>
<gene>
    <name evidence="1" type="ORF">Pta02_01020</name>
</gene>
<name>A0A8J3SP93_9ACTN</name>
<accession>A0A8J3SP93</accession>
<organism evidence="1 2">
    <name type="scientific">Planobispora takensis</name>
    <dbReference type="NCBI Taxonomy" id="1367882"/>
    <lineage>
        <taxon>Bacteria</taxon>
        <taxon>Bacillati</taxon>
        <taxon>Actinomycetota</taxon>
        <taxon>Actinomycetes</taxon>
        <taxon>Streptosporangiales</taxon>
        <taxon>Streptosporangiaceae</taxon>
        <taxon>Planobispora</taxon>
    </lineage>
</organism>